<accession>A0ACC1IDP1</accession>
<evidence type="ECO:0000313" key="2">
    <source>
        <dbReference type="Proteomes" id="UP001150581"/>
    </source>
</evidence>
<dbReference type="Proteomes" id="UP001150581">
    <property type="component" value="Unassembled WGS sequence"/>
</dbReference>
<proteinExistence type="predicted"/>
<protein>
    <submittedName>
        <fullName evidence="1">Uncharacterized protein</fullName>
    </submittedName>
</protein>
<gene>
    <name evidence="1" type="ORF">LPJ66_005946</name>
</gene>
<evidence type="ECO:0000313" key="1">
    <source>
        <dbReference type="EMBL" id="KAJ1893117.1"/>
    </source>
</evidence>
<keyword evidence="2" id="KW-1185">Reference proteome</keyword>
<comment type="caution">
    <text evidence="1">The sequence shown here is derived from an EMBL/GenBank/DDBJ whole genome shotgun (WGS) entry which is preliminary data.</text>
</comment>
<organism evidence="1 2">
    <name type="scientific">Kickxella alabastrina</name>
    <dbReference type="NCBI Taxonomy" id="61397"/>
    <lineage>
        <taxon>Eukaryota</taxon>
        <taxon>Fungi</taxon>
        <taxon>Fungi incertae sedis</taxon>
        <taxon>Zoopagomycota</taxon>
        <taxon>Kickxellomycotina</taxon>
        <taxon>Kickxellomycetes</taxon>
        <taxon>Kickxellales</taxon>
        <taxon>Kickxellaceae</taxon>
        <taxon>Kickxella</taxon>
    </lineage>
</organism>
<reference evidence="1" key="1">
    <citation type="submission" date="2022-07" db="EMBL/GenBank/DDBJ databases">
        <title>Phylogenomic reconstructions and comparative analyses of Kickxellomycotina fungi.</title>
        <authorList>
            <person name="Reynolds N.K."/>
            <person name="Stajich J.E."/>
            <person name="Barry K."/>
            <person name="Grigoriev I.V."/>
            <person name="Crous P."/>
            <person name="Smith M.E."/>
        </authorList>
    </citation>
    <scope>NUCLEOTIDE SEQUENCE</scope>
    <source>
        <strain evidence="1">Benny 63K</strain>
    </source>
</reference>
<name>A0ACC1IDP1_9FUNG</name>
<dbReference type="EMBL" id="JANBPG010000883">
    <property type="protein sequence ID" value="KAJ1893117.1"/>
    <property type="molecule type" value="Genomic_DNA"/>
</dbReference>
<sequence length="436" mass="48219">MLYGIAIGPLALNWIDPSDWSSNQMQFIQEYSRYCLAIELMVAGITLPKKYLFKEWQSMVMLLLPVMTLMWLVSAAIIKFTFGLPFLQALAIGACVAPTDPVLANAILKGMFAETHVPLRLRNILTAESGANDGLGYPFLFLALFLMRLGGGNAIGAWFYVTWVYQILLSVVIGAVAGYVGRKVLKYAKNTGWIEDELFLLSAISLALLLVGLCTILGTDDILCCFVAGNSFTWDDWYRVESEDTWLQQTINDILSMTFFMYFGATIPWAEYTSANSLSPWRISVAVVLIIIFRRLPAIMALYRLAPAINNWKEALFAGWFGPIGVSAIFYAIETIKQIKEHDDSNSGIVAKIVYPIVCAVVFGSVIVHGITIPVVLMGKHIKTTISLNLGANHSQDKPEMPSTTYIGTDFMTLQELDVPVDAYTHALSGAHPVNI</sequence>